<evidence type="ECO:0000313" key="6">
    <source>
        <dbReference type="Proteomes" id="UP001156666"/>
    </source>
</evidence>
<evidence type="ECO:0000256" key="1">
    <source>
        <dbReference type="ARBA" id="ARBA00001554"/>
    </source>
</evidence>
<dbReference type="GO" id="GO:0006729">
    <property type="term" value="P:tetrahydrobiopterin biosynthetic process"/>
    <property type="evidence" value="ECO:0007669"/>
    <property type="project" value="InterPro"/>
</dbReference>
<proteinExistence type="inferred from homology"/>
<dbReference type="RefSeq" id="WP_235291387.1">
    <property type="nucleotide sequence ID" value="NZ_BSOH01000014.1"/>
</dbReference>
<organism evidence="5 6">
    <name type="scientific">Portibacter lacus</name>
    <dbReference type="NCBI Taxonomy" id="1099794"/>
    <lineage>
        <taxon>Bacteria</taxon>
        <taxon>Pseudomonadati</taxon>
        <taxon>Bacteroidota</taxon>
        <taxon>Saprospiria</taxon>
        <taxon>Saprospirales</taxon>
        <taxon>Haliscomenobacteraceae</taxon>
        <taxon>Portibacter</taxon>
    </lineage>
</organism>
<comment type="catalytic activity">
    <reaction evidence="1">
        <text>(4aS,6R)-4a-hydroxy-L-erythro-5,6,7,8-tetrahydrobiopterin = (6R)-L-erythro-6,7-dihydrobiopterin + H2O</text>
        <dbReference type="Rhea" id="RHEA:11920"/>
        <dbReference type="ChEBI" id="CHEBI:15377"/>
        <dbReference type="ChEBI" id="CHEBI:15642"/>
        <dbReference type="ChEBI" id="CHEBI:43120"/>
        <dbReference type="EC" id="4.2.1.96"/>
    </reaction>
</comment>
<comment type="similarity">
    <text evidence="2">Belongs to the pterin-4-alpha-carbinolamine dehydratase family.</text>
</comment>
<dbReference type="GO" id="GO:0008124">
    <property type="term" value="F:4-alpha-hydroxytetrahydrobiopterin dehydratase activity"/>
    <property type="evidence" value="ECO:0007669"/>
    <property type="project" value="UniProtKB-EC"/>
</dbReference>
<dbReference type="PANTHER" id="PTHR12599">
    <property type="entry name" value="PTERIN-4-ALPHA-CARBINOLAMINE DEHYDRATASE"/>
    <property type="match status" value="1"/>
</dbReference>
<dbReference type="EMBL" id="BSOH01000014">
    <property type="protein sequence ID" value="GLR17717.1"/>
    <property type="molecule type" value="Genomic_DNA"/>
</dbReference>
<evidence type="ECO:0000256" key="4">
    <source>
        <dbReference type="ARBA" id="ARBA00023239"/>
    </source>
</evidence>
<dbReference type="InterPro" id="IPR036428">
    <property type="entry name" value="PCD_sf"/>
</dbReference>
<name>A0AA37SPG5_9BACT</name>
<dbReference type="EC" id="4.2.1.96" evidence="3"/>
<reference evidence="5" key="1">
    <citation type="journal article" date="2014" name="Int. J. Syst. Evol. Microbiol.">
        <title>Complete genome sequence of Corynebacterium casei LMG S-19264T (=DSM 44701T), isolated from a smear-ripened cheese.</title>
        <authorList>
            <consortium name="US DOE Joint Genome Institute (JGI-PGF)"/>
            <person name="Walter F."/>
            <person name="Albersmeier A."/>
            <person name="Kalinowski J."/>
            <person name="Ruckert C."/>
        </authorList>
    </citation>
    <scope>NUCLEOTIDE SEQUENCE</scope>
    <source>
        <strain evidence="5">NBRC 108769</strain>
    </source>
</reference>
<dbReference type="PANTHER" id="PTHR12599:SF0">
    <property type="entry name" value="PTERIN-4-ALPHA-CARBINOLAMINE DEHYDRATASE"/>
    <property type="match status" value="1"/>
</dbReference>
<dbReference type="Pfam" id="PF01329">
    <property type="entry name" value="Pterin_4a"/>
    <property type="match status" value="1"/>
</dbReference>
<keyword evidence="6" id="KW-1185">Reference proteome</keyword>
<dbReference type="InterPro" id="IPR001533">
    <property type="entry name" value="Pterin_deHydtase"/>
</dbReference>
<dbReference type="Proteomes" id="UP001156666">
    <property type="component" value="Unassembled WGS sequence"/>
</dbReference>
<sequence length="80" mass="9477">MWKEVNNTLTTDLKFKDFKEAFGFMTEVALHVESMNHHPEWENVYNKVKITLTTHDEGNTVTEKDRKLANKIEAAYQKYK</sequence>
<reference evidence="5" key="2">
    <citation type="submission" date="2023-01" db="EMBL/GenBank/DDBJ databases">
        <title>Draft genome sequence of Portibacter lacus strain NBRC 108769.</title>
        <authorList>
            <person name="Sun Q."/>
            <person name="Mori K."/>
        </authorList>
    </citation>
    <scope>NUCLEOTIDE SEQUENCE</scope>
    <source>
        <strain evidence="5">NBRC 108769</strain>
    </source>
</reference>
<comment type="caution">
    <text evidence="5">The sequence shown here is derived from an EMBL/GenBank/DDBJ whole genome shotgun (WGS) entry which is preliminary data.</text>
</comment>
<evidence type="ECO:0000313" key="5">
    <source>
        <dbReference type="EMBL" id="GLR17717.1"/>
    </source>
</evidence>
<evidence type="ECO:0000256" key="3">
    <source>
        <dbReference type="ARBA" id="ARBA00013252"/>
    </source>
</evidence>
<keyword evidence="4" id="KW-0456">Lyase</keyword>
<protein>
    <recommendedName>
        <fullName evidence="3">4a-hydroxytetrahydrobiopterin dehydratase</fullName>
        <ecNumber evidence="3">4.2.1.96</ecNumber>
    </recommendedName>
</protein>
<accession>A0AA37SPG5</accession>
<dbReference type="AlphaFoldDB" id="A0AA37SPG5"/>
<gene>
    <name evidence="5" type="ORF">GCM10007940_23320</name>
</gene>
<dbReference type="Gene3D" id="3.30.1360.20">
    <property type="entry name" value="Transcriptional coactivator/pterin dehydratase"/>
    <property type="match status" value="1"/>
</dbReference>
<dbReference type="SUPFAM" id="SSF55248">
    <property type="entry name" value="PCD-like"/>
    <property type="match status" value="1"/>
</dbReference>
<evidence type="ECO:0000256" key="2">
    <source>
        <dbReference type="ARBA" id="ARBA00006472"/>
    </source>
</evidence>